<evidence type="ECO:0000256" key="1">
    <source>
        <dbReference type="SAM" id="SignalP"/>
    </source>
</evidence>
<gene>
    <name evidence="2" type="ORF">H9N25_17715</name>
</gene>
<proteinExistence type="predicted"/>
<feature type="chain" id="PRO_5045580315" description="Tetratricopeptide repeat-containing protein" evidence="1">
    <location>
        <begin position="23"/>
        <end position="818"/>
    </location>
</feature>
<feature type="signal peptide" evidence="1">
    <location>
        <begin position="1"/>
        <end position="22"/>
    </location>
</feature>
<evidence type="ECO:0008006" key="4">
    <source>
        <dbReference type="Google" id="ProtNLM"/>
    </source>
</evidence>
<keyword evidence="1" id="KW-0732">Signal</keyword>
<protein>
    <recommendedName>
        <fullName evidence="4">Tetratricopeptide repeat-containing protein</fullName>
    </recommendedName>
</protein>
<evidence type="ECO:0000313" key="3">
    <source>
        <dbReference type="Proteomes" id="UP000516439"/>
    </source>
</evidence>
<dbReference type="EMBL" id="CP061171">
    <property type="protein sequence ID" value="QNR83764.1"/>
    <property type="molecule type" value="Genomic_DNA"/>
</dbReference>
<dbReference type="Proteomes" id="UP000516439">
    <property type="component" value="Chromosome"/>
</dbReference>
<reference evidence="2 3" key="1">
    <citation type="submission" date="2020-09" db="EMBL/GenBank/DDBJ databases">
        <title>Pedobacter sp. SW-16 isolated from soil near Yeocheon.</title>
        <authorList>
            <person name="Im H.S."/>
            <person name="Joung Y."/>
            <person name="Lee S.-S."/>
        </authorList>
    </citation>
    <scope>NUCLEOTIDE SEQUENCE [LARGE SCALE GENOMIC DNA]</scope>
    <source>
        <strain evidence="2 3">SW-16</strain>
    </source>
</reference>
<dbReference type="RefSeq" id="WP_190326731.1">
    <property type="nucleotide sequence ID" value="NZ_CP061171.1"/>
</dbReference>
<evidence type="ECO:0000313" key="2">
    <source>
        <dbReference type="EMBL" id="QNR83764.1"/>
    </source>
</evidence>
<keyword evidence="3" id="KW-1185">Reference proteome</keyword>
<sequence>MTTFKKLSLIFSVSLITFFSEIAINLACGGEIDPYDYYVSYFHNNIEGDEYSPFAYNQLVYLNSETDIESEPDINSNEWAKYLNVKKEDVLKVMYKTDSATDVKLVNFDGNISQLPDSLQQNSFIQALGKRKASLKYYQFAKSCEPLANVDFSLWDPKPRDTTAMESKAKEALRLTEAEKDDFLKLRYAYQSERMFHFAGNHTESKSTYEKYFKNSKLNSAVKGWALALYAGSTRRLGNPEESAFLFSKVFASNPERRVQAYKNYYYTSSPVNGALKYAKTNNEKANIWAINGFGNADSGIESLNKVYQYEPKSQLNGTLLVREVNKLEQDLIEANDIAKIGYNYYFSDSGNAKYKDSLKNVNLKHLNEIRNFAVKLATEKKYPQPELGTLTAAYLSWMENKDFLATNYLAILKPDKLPERLRDQYRIIDLLIKAKNIKKGNPFNENDLLPTLKWLDEKRFAENSSQPKGPYYYDADRASKRFSRTTRNFYQQILAPAYLNMGDTAKAALAMVKGDLEYKTLKENSLFQNMSYQSIAFWQNNLSPKSMQGLAVYKTKATGNDVSALLASALNQLKNDDFYELFGTTYLRTHQYDKAVQMFAKVSAGYKYFNPENWYGDESNAKLYANPFIETINDYPKKYVTAKASITKKAFAAEMLRLQKLSISDKKNAALYYYKMANAVYQTGYFGNSWFLISYDWSSYDNSSPAKYVYDGDYKKAQTAKAWYLKARALSTNADFKAKCTFMLAKCLQKQIIMNANPLSFYYYDKKDVKWRNFIKANYNNPYLKELRFSYAKTPFYAVAAGECSYLGDFIKPKVQN</sequence>
<organism evidence="2 3">
    <name type="scientific">Pedobacter riviphilus</name>
    <dbReference type="NCBI Taxonomy" id="2766984"/>
    <lineage>
        <taxon>Bacteria</taxon>
        <taxon>Pseudomonadati</taxon>
        <taxon>Bacteroidota</taxon>
        <taxon>Sphingobacteriia</taxon>
        <taxon>Sphingobacteriales</taxon>
        <taxon>Sphingobacteriaceae</taxon>
        <taxon>Pedobacter</taxon>
    </lineage>
</organism>
<name>A0ABX6TE38_9SPHI</name>
<accession>A0ABX6TE38</accession>